<dbReference type="GO" id="GO:0016151">
    <property type="term" value="F:nickel cation binding"/>
    <property type="evidence" value="ECO:0007669"/>
    <property type="project" value="UniProtKB-UniRule"/>
</dbReference>
<evidence type="ECO:0000256" key="5">
    <source>
        <dbReference type="HAMAP-Rule" id="MF_00822"/>
    </source>
</evidence>
<evidence type="ECO:0000256" key="2">
    <source>
        <dbReference type="ARBA" id="ARBA00022490"/>
    </source>
</evidence>
<organism evidence="7 8">
    <name type="scientific">Chamaesiphon polymorphus CCALA 037</name>
    <dbReference type="NCBI Taxonomy" id="2107692"/>
    <lineage>
        <taxon>Bacteria</taxon>
        <taxon>Bacillati</taxon>
        <taxon>Cyanobacteriota</taxon>
        <taxon>Cyanophyceae</taxon>
        <taxon>Gomontiellales</taxon>
        <taxon>Chamaesiphonaceae</taxon>
        <taxon>Chamaesiphon</taxon>
    </lineage>
</organism>
<dbReference type="OrthoDB" id="5421304at2"/>
<dbReference type="CDD" id="cd00571">
    <property type="entry name" value="UreE"/>
    <property type="match status" value="1"/>
</dbReference>
<gene>
    <name evidence="5" type="primary">ureE</name>
    <name evidence="7" type="ORF">C7B77_28375</name>
</gene>
<dbReference type="Gene3D" id="2.60.260.20">
    <property type="entry name" value="Urease metallochaperone UreE, N-terminal domain"/>
    <property type="match status" value="1"/>
</dbReference>
<dbReference type="SUPFAM" id="SSF69287">
    <property type="entry name" value="Urease metallochaperone UreE, N-terminal domain"/>
    <property type="match status" value="1"/>
</dbReference>
<dbReference type="InterPro" id="IPR012406">
    <property type="entry name" value="UreE"/>
</dbReference>
<feature type="domain" description="UreE urease accessory N-terminal" evidence="6">
    <location>
        <begin position="10"/>
        <end position="75"/>
    </location>
</feature>
<comment type="similarity">
    <text evidence="5">Belongs to the UreE family.</text>
</comment>
<dbReference type="GO" id="GO:0019627">
    <property type="term" value="P:urea metabolic process"/>
    <property type="evidence" value="ECO:0007669"/>
    <property type="project" value="InterPro"/>
</dbReference>
<evidence type="ECO:0000256" key="4">
    <source>
        <dbReference type="ARBA" id="ARBA00023186"/>
    </source>
</evidence>
<dbReference type="Proteomes" id="UP000238937">
    <property type="component" value="Unassembled WGS sequence"/>
</dbReference>
<dbReference type="InterPro" id="IPR004029">
    <property type="entry name" value="UreE_N"/>
</dbReference>
<keyword evidence="2 5" id="KW-0963">Cytoplasm</keyword>
<comment type="caution">
    <text evidence="7">The sequence shown here is derived from an EMBL/GenBank/DDBJ whole genome shotgun (WGS) entry which is preliminary data.</text>
</comment>
<dbReference type="GO" id="GO:0006457">
    <property type="term" value="P:protein folding"/>
    <property type="evidence" value="ECO:0007669"/>
    <property type="project" value="InterPro"/>
</dbReference>
<dbReference type="InterPro" id="IPR036118">
    <property type="entry name" value="UreE_N_sf"/>
</dbReference>
<proteinExistence type="inferred from homology"/>
<dbReference type="PIRSF" id="PIRSF036402">
    <property type="entry name" value="Ureas_acces_UreE"/>
    <property type="match status" value="1"/>
</dbReference>
<dbReference type="Gene3D" id="3.30.70.790">
    <property type="entry name" value="UreE, C-terminal domain"/>
    <property type="match status" value="1"/>
</dbReference>
<dbReference type="Pfam" id="PF02814">
    <property type="entry name" value="UreE_N"/>
    <property type="match status" value="1"/>
</dbReference>
<evidence type="ECO:0000313" key="7">
    <source>
        <dbReference type="EMBL" id="PSB40413.1"/>
    </source>
</evidence>
<comment type="function">
    <text evidence="5">Involved in urease metallocenter assembly. Binds nickel. Probably functions as a nickel donor during metallocenter assembly.</text>
</comment>
<evidence type="ECO:0000256" key="1">
    <source>
        <dbReference type="ARBA" id="ARBA00004496"/>
    </source>
</evidence>
<comment type="subcellular location">
    <subcellularLocation>
        <location evidence="1 5">Cytoplasm</location>
    </subcellularLocation>
</comment>
<protein>
    <recommendedName>
        <fullName evidence="5">Urease accessory protein UreE</fullName>
    </recommendedName>
</protein>
<dbReference type="GO" id="GO:0051082">
    <property type="term" value="F:unfolded protein binding"/>
    <property type="evidence" value="ECO:0007669"/>
    <property type="project" value="UniProtKB-UniRule"/>
</dbReference>
<dbReference type="NCBIfam" id="NF009751">
    <property type="entry name" value="PRK13261.1-1"/>
    <property type="match status" value="1"/>
</dbReference>
<evidence type="ECO:0000259" key="6">
    <source>
        <dbReference type="SMART" id="SM00988"/>
    </source>
</evidence>
<accession>A0A2T1F5Y5</accession>
<dbReference type="EMBL" id="PVWO01000697">
    <property type="protein sequence ID" value="PSB40413.1"/>
    <property type="molecule type" value="Genomic_DNA"/>
</dbReference>
<dbReference type="GO" id="GO:0065003">
    <property type="term" value="P:protein-containing complex assembly"/>
    <property type="evidence" value="ECO:0007669"/>
    <property type="project" value="InterPro"/>
</dbReference>
<dbReference type="GO" id="GO:0005737">
    <property type="term" value="C:cytoplasm"/>
    <property type="evidence" value="ECO:0007669"/>
    <property type="project" value="UniProtKB-SubCell"/>
</dbReference>
<keyword evidence="4 5" id="KW-0143">Chaperone</keyword>
<reference evidence="7 8" key="1">
    <citation type="submission" date="2018-03" db="EMBL/GenBank/DDBJ databases">
        <title>The ancient ancestry and fast evolution of plastids.</title>
        <authorList>
            <person name="Moore K.R."/>
            <person name="Magnabosco C."/>
            <person name="Momper L."/>
            <person name="Gold D.A."/>
            <person name="Bosak T."/>
            <person name="Fournier G.P."/>
        </authorList>
    </citation>
    <scope>NUCLEOTIDE SEQUENCE [LARGE SCALE GENOMIC DNA]</scope>
    <source>
        <strain evidence="7 8">CCALA 037</strain>
    </source>
</reference>
<keyword evidence="8" id="KW-1185">Reference proteome</keyword>
<dbReference type="SUPFAM" id="SSF69737">
    <property type="entry name" value="Urease metallochaperone UreE, C-terminal domain"/>
    <property type="match status" value="1"/>
</dbReference>
<dbReference type="RefSeq" id="WP_106312964.1">
    <property type="nucleotide sequence ID" value="NZ_PVWO01000697.1"/>
</dbReference>
<evidence type="ECO:0000256" key="3">
    <source>
        <dbReference type="ARBA" id="ARBA00022596"/>
    </source>
</evidence>
<keyword evidence="3 5" id="KW-0533">Nickel</keyword>
<sequence length="153" mass="16593">MSNDSSSPAAIAIDRKLDRHHHSSSPLLLWLTAEERTRSRHHFIAADGTPVSLQLPRGTVLVDGDLLGSETGVVVRVAAKPEPVLTVTSDDAIDLLRAAYHLGNRHVSLEIAPTYLRLTPDSVLERMLVQLGLQVVAEIAPFSPQGGAYSHQH</sequence>
<dbReference type="InterPro" id="IPR007864">
    <property type="entry name" value="UreE_C_dom"/>
</dbReference>
<dbReference type="SMART" id="SM00988">
    <property type="entry name" value="UreE_N"/>
    <property type="match status" value="1"/>
</dbReference>
<dbReference type="AlphaFoldDB" id="A0A2T1F5Y5"/>
<evidence type="ECO:0000313" key="8">
    <source>
        <dbReference type="Proteomes" id="UP000238937"/>
    </source>
</evidence>
<dbReference type="HAMAP" id="MF_00822">
    <property type="entry name" value="UreE"/>
    <property type="match status" value="1"/>
</dbReference>
<name>A0A2T1F5Y5_9CYAN</name>
<dbReference type="Pfam" id="PF05194">
    <property type="entry name" value="UreE_C"/>
    <property type="match status" value="1"/>
</dbReference>